<dbReference type="Pfam" id="PF13460">
    <property type="entry name" value="NAD_binding_10"/>
    <property type="match status" value="1"/>
</dbReference>
<dbReference type="Proteomes" id="UP000548423">
    <property type="component" value="Unassembled WGS sequence"/>
</dbReference>
<proteinExistence type="predicted"/>
<sequence>MFTAGSGRNTGYDKILLIDLDGAVKTIEAAEKVGIKRFIMVSAIQAHR</sequence>
<dbReference type="SUPFAM" id="SSF51735">
    <property type="entry name" value="NAD(P)-binding Rossmann-fold domains"/>
    <property type="match status" value="1"/>
</dbReference>
<accession>A0A852TLS1</accession>
<evidence type="ECO:0000313" key="2">
    <source>
        <dbReference type="EMBL" id="NYE09145.1"/>
    </source>
</evidence>
<protein>
    <recommendedName>
        <fullName evidence="1">NAD(P)-binding domain-containing protein</fullName>
    </recommendedName>
</protein>
<evidence type="ECO:0000259" key="1">
    <source>
        <dbReference type="Pfam" id="PF13460"/>
    </source>
</evidence>
<organism evidence="2 3">
    <name type="scientific">Neobacillus niacini</name>
    <dbReference type="NCBI Taxonomy" id="86668"/>
    <lineage>
        <taxon>Bacteria</taxon>
        <taxon>Bacillati</taxon>
        <taxon>Bacillota</taxon>
        <taxon>Bacilli</taxon>
        <taxon>Bacillales</taxon>
        <taxon>Bacillaceae</taxon>
        <taxon>Neobacillus</taxon>
    </lineage>
</organism>
<comment type="caution">
    <text evidence="2">The sequence shown here is derived from an EMBL/GenBank/DDBJ whole genome shotgun (WGS) entry which is preliminary data.</text>
</comment>
<name>A0A852TLS1_9BACI</name>
<dbReference type="AlphaFoldDB" id="A0A852TLS1"/>
<evidence type="ECO:0000313" key="3">
    <source>
        <dbReference type="Proteomes" id="UP000548423"/>
    </source>
</evidence>
<gene>
    <name evidence="2" type="ORF">F4694_006002</name>
</gene>
<reference evidence="3" key="1">
    <citation type="submission" date="2020-07" db="EMBL/GenBank/DDBJ databases">
        <authorList>
            <person name="Partida-Martinez L."/>
            <person name="Huntemann M."/>
            <person name="Clum A."/>
            <person name="Wang J."/>
            <person name="Palaniappan K."/>
            <person name="Ritter S."/>
            <person name="Chen I.-M."/>
            <person name="Stamatis D."/>
            <person name="Reddy T."/>
            <person name="O'Malley R."/>
            <person name="Daum C."/>
            <person name="Shapiro N."/>
            <person name="Ivanova N."/>
            <person name="Kyrpides N."/>
            <person name="Woyke T."/>
        </authorList>
    </citation>
    <scope>NUCLEOTIDE SEQUENCE [LARGE SCALE GENOMIC DNA]</scope>
    <source>
        <strain evidence="3">AT2.8</strain>
    </source>
</reference>
<reference evidence="3" key="2">
    <citation type="submission" date="2020-08" db="EMBL/GenBank/DDBJ databases">
        <title>The Agave Microbiome: Exploring the role of microbial communities in plant adaptations to desert environments.</title>
        <authorList>
            <person name="Partida-Martinez L.P."/>
        </authorList>
    </citation>
    <scope>NUCLEOTIDE SEQUENCE [LARGE SCALE GENOMIC DNA]</scope>
    <source>
        <strain evidence="3">AT2.8</strain>
    </source>
</reference>
<dbReference type="InterPro" id="IPR036291">
    <property type="entry name" value="NAD(P)-bd_dom_sf"/>
</dbReference>
<feature type="domain" description="NAD(P)-binding" evidence="1">
    <location>
        <begin position="2"/>
        <end position="47"/>
    </location>
</feature>
<dbReference type="Gene3D" id="3.40.50.720">
    <property type="entry name" value="NAD(P)-binding Rossmann-like Domain"/>
    <property type="match status" value="1"/>
</dbReference>
<dbReference type="EMBL" id="JACCBX010000019">
    <property type="protein sequence ID" value="NYE09145.1"/>
    <property type="molecule type" value="Genomic_DNA"/>
</dbReference>
<dbReference type="InterPro" id="IPR016040">
    <property type="entry name" value="NAD(P)-bd_dom"/>
</dbReference>